<evidence type="ECO:0000313" key="1">
    <source>
        <dbReference type="EMBL" id="KAK7250527.1"/>
    </source>
</evidence>
<dbReference type="PANTHER" id="PTHR35715:SF2">
    <property type="entry name" value="OS08G0511800 PROTEIN"/>
    <property type="match status" value="1"/>
</dbReference>
<dbReference type="Proteomes" id="UP001372338">
    <property type="component" value="Unassembled WGS sequence"/>
</dbReference>
<proteinExistence type="predicted"/>
<protein>
    <submittedName>
        <fullName evidence="1">Uncharacterized protein</fullName>
    </submittedName>
</protein>
<name>A0AAN9E7W1_CROPI</name>
<keyword evidence="2" id="KW-1185">Reference proteome</keyword>
<reference evidence="1 2" key="1">
    <citation type="submission" date="2024-01" db="EMBL/GenBank/DDBJ databases">
        <title>The genomes of 5 underutilized Papilionoideae crops provide insights into root nodulation and disease resistanc.</title>
        <authorList>
            <person name="Yuan L."/>
        </authorList>
    </citation>
    <scope>NUCLEOTIDE SEQUENCE [LARGE SCALE GENOMIC DNA]</scope>
    <source>
        <strain evidence="1">ZHUSHIDOU_FW_LH</strain>
        <tissue evidence="1">Leaf</tissue>
    </source>
</reference>
<comment type="caution">
    <text evidence="1">The sequence shown here is derived from an EMBL/GenBank/DDBJ whole genome shotgun (WGS) entry which is preliminary data.</text>
</comment>
<evidence type="ECO:0000313" key="2">
    <source>
        <dbReference type="Proteomes" id="UP001372338"/>
    </source>
</evidence>
<dbReference type="PANTHER" id="PTHR35715">
    <property type="entry name" value="OS08G0511800 PROTEIN"/>
    <property type="match status" value="1"/>
</dbReference>
<dbReference type="AlphaFoldDB" id="A0AAN9E7W1"/>
<accession>A0AAN9E7W1</accession>
<sequence length="112" mass="12556">MSGHDAWGCTLEGPSERVLSKVASKNFDCWDAYSHKFFKVKIFLCPQLFYVTAEIPRQEARLKMERDNLEKEKSVLIGTASNQDNQDGALEITVGVLPLVGLYSEHSVVGEH</sequence>
<organism evidence="1 2">
    <name type="scientific">Crotalaria pallida</name>
    <name type="common">Smooth rattlebox</name>
    <name type="synonym">Crotalaria striata</name>
    <dbReference type="NCBI Taxonomy" id="3830"/>
    <lineage>
        <taxon>Eukaryota</taxon>
        <taxon>Viridiplantae</taxon>
        <taxon>Streptophyta</taxon>
        <taxon>Embryophyta</taxon>
        <taxon>Tracheophyta</taxon>
        <taxon>Spermatophyta</taxon>
        <taxon>Magnoliopsida</taxon>
        <taxon>eudicotyledons</taxon>
        <taxon>Gunneridae</taxon>
        <taxon>Pentapetalae</taxon>
        <taxon>rosids</taxon>
        <taxon>fabids</taxon>
        <taxon>Fabales</taxon>
        <taxon>Fabaceae</taxon>
        <taxon>Papilionoideae</taxon>
        <taxon>50 kb inversion clade</taxon>
        <taxon>genistoids sensu lato</taxon>
        <taxon>core genistoids</taxon>
        <taxon>Crotalarieae</taxon>
        <taxon>Crotalaria</taxon>
    </lineage>
</organism>
<dbReference type="EMBL" id="JAYWIO010000007">
    <property type="protein sequence ID" value="KAK7250527.1"/>
    <property type="molecule type" value="Genomic_DNA"/>
</dbReference>
<gene>
    <name evidence="1" type="ORF">RIF29_33024</name>
</gene>